<gene>
    <name evidence="3" type="ORF">B4135_1756</name>
</gene>
<evidence type="ECO:0000256" key="1">
    <source>
        <dbReference type="SAM" id="MobiDB-lite"/>
    </source>
</evidence>
<dbReference type="OrthoDB" id="9772633at2"/>
<accession>A0A150M9R1</accession>
<comment type="caution">
    <text evidence="3">The sequence shown here is derived from an EMBL/GenBank/DDBJ whole genome shotgun (WGS) entry which is preliminary data.</text>
</comment>
<dbReference type="InterPro" id="IPR002731">
    <property type="entry name" value="ATPase_BadF"/>
</dbReference>
<sequence length="376" mass="40662">MSRPFLPLFSPENGQSGSARTGKDGGKLHAPDTGGKRNQVMMPEPLSGPAEKRSPAVFPLLAVDGGGTKTDAVITDKTGKILAKGKGGASNYQAAGEESAAETLARVLGQAASALEDRLGLGRKDYRIRRGVFALAGIDTAKDQTLVEGLVRRAVQTSGIQIEELLVENDALSTLIGATKQSPGVLLIAGTGSIAFAHDGKGNFYRSGGWGHRFGDEGSGYWIGKEAVRAVLRMHDGREKPTVLSDLVLKHLRFANHEQLYNWAYGPHYSVDEVSALSVIVEQACTLGDPVSRRILEKAASELFLLVEAVTEKAGIGEKSFKLLLLGGVLQNNQRIRHELVQKVREKRRDAEILIPRQKPIELIIQRGLYDGEERE</sequence>
<feature type="region of interest" description="Disordered" evidence="1">
    <location>
        <begin position="1"/>
        <end position="53"/>
    </location>
</feature>
<dbReference type="Gene3D" id="3.30.420.40">
    <property type="match status" value="2"/>
</dbReference>
<dbReference type="InterPro" id="IPR052519">
    <property type="entry name" value="Euk-type_GlcNAc_Kinase"/>
</dbReference>
<organism evidence="3 4">
    <name type="scientific">Caldibacillus debilis</name>
    <dbReference type="NCBI Taxonomy" id="301148"/>
    <lineage>
        <taxon>Bacteria</taxon>
        <taxon>Bacillati</taxon>
        <taxon>Bacillota</taxon>
        <taxon>Bacilli</taxon>
        <taxon>Bacillales</taxon>
        <taxon>Bacillaceae</taxon>
        <taxon>Caldibacillus</taxon>
    </lineage>
</organism>
<dbReference type="Pfam" id="PF01869">
    <property type="entry name" value="BcrAD_BadFG"/>
    <property type="match status" value="1"/>
</dbReference>
<name>A0A150M9R1_9BACI</name>
<dbReference type="EMBL" id="LQYT01000026">
    <property type="protein sequence ID" value="KYD20929.1"/>
    <property type="molecule type" value="Genomic_DNA"/>
</dbReference>
<dbReference type="InterPro" id="IPR043129">
    <property type="entry name" value="ATPase_NBD"/>
</dbReference>
<reference evidence="3 4" key="1">
    <citation type="submission" date="2016-01" db="EMBL/GenBank/DDBJ databases">
        <title>Draft Genome Sequences of Seven Thermophilic Sporeformers Isolated from Foods.</title>
        <authorList>
            <person name="Berendsen E.M."/>
            <person name="Wells-Bennik M.H."/>
            <person name="Krawcyk A.O."/>
            <person name="De Jong A."/>
            <person name="Holsappel S."/>
            <person name="Eijlander R.T."/>
            <person name="Kuipers O.P."/>
        </authorList>
    </citation>
    <scope>NUCLEOTIDE SEQUENCE [LARGE SCALE GENOMIC DNA]</scope>
    <source>
        <strain evidence="3 4">B4135</strain>
    </source>
</reference>
<protein>
    <recommendedName>
        <fullName evidence="2">ATPase BadF/BadG/BcrA/BcrD type domain-containing protein</fullName>
    </recommendedName>
</protein>
<dbReference type="AlphaFoldDB" id="A0A150M9R1"/>
<feature type="compositionally biased region" description="Basic and acidic residues" evidence="1">
    <location>
        <begin position="21"/>
        <end position="30"/>
    </location>
</feature>
<dbReference type="PANTHER" id="PTHR43190">
    <property type="entry name" value="N-ACETYL-D-GLUCOSAMINE KINASE"/>
    <property type="match status" value="1"/>
</dbReference>
<evidence type="ECO:0000313" key="3">
    <source>
        <dbReference type="EMBL" id="KYD20929.1"/>
    </source>
</evidence>
<dbReference type="STRING" id="301148.B4135_1756"/>
<dbReference type="PANTHER" id="PTHR43190:SF3">
    <property type="entry name" value="N-ACETYL-D-GLUCOSAMINE KINASE"/>
    <property type="match status" value="1"/>
</dbReference>
<proteinExistence type="predicted"/>
<dbReference type="CDD" id="cd24007">
    <property type="entry name" value="ASKHA_NBD_eukNAGK-like"/>
    <property type="match status" value="1"/>
</dbReference>
<evidence type="ECO:0000313" key="4">
    <source>
        <dbReference type="Proteomes" id="UP000075683"/>
    </source>
</evidence>
<dbReference type="Proteomes" id="UP000075683">
    <property type="component" value="Unassembled WGS sequence"/>
</dbReference>
<dbReference type="SUPFAM" id="SSF53067">
    <property type="entry name" value="Actin-like ATPase domain"/>
    <property type="match status" value="2"/>
</dbReference>
<feature type="domain" description="ATPase BadF/BadG/BcrA/BcrD type" evidence="2">
    <location>
        <begin position="63"/>
        <end position="357"/>
    </location>
</feature>
<evidence type="ECO:0000259" key="2">
    <source>
        <dbReference type="Pfam" id="PF01869"/>
    </source>
</evidence>